<evidence type="ECO:0000313" key="7">
    <source>
        <dbReference type="EMBL" id="MFI2474539.1"/>
    </source>
</evidence>
<evidence type="ECO:0000256" key="5">
    <source>
        <dbReference type="SAM" id="MobiDB-lite"/>
    </source>
</evidence>
<reference evidence="7 8" key="1">
    <citation type="submission" date="2024-10" db="EMBL/GenBank/DDBJ databases">
        <title>The Natural Products Discovery Center: Release of the First 8490 Sequenced Strains for Exploring Actinobacteria Biosynthetic Diversity.</title>
        <authorList>
            <person name="Kalkreuter E."/>
            <person name="Kautsar S.A."/>
            <person name="Yang D."/>
            <person name="Bader C.D."/>
            <person name="Teijaro C.N."/>
            <person name="Fluegel L."/>
            <person name="Davis C.M."/>
            <person name="Simpson J.R."/>
            <person name="Lauterbach L."/>
            <person name="Steele A.D."/>
            <person name="Gui C."/>
            <person name="Meng S."/>
            <person name="Li G."/>
            <person name="Viehrig K."/>
            <person name="Ye F."/>
            <person name="Su P."/>
            <person name="Kiefer A.F."/>
            <person name="Nichols A."/>
            <person name="Cepeda A.J."/>
            <person name="Yan W."/>
            <person name="Fan B."/>
            <person name="Jiang Y."/>
            <person name="Adhikari A."/>
            <person name="Zheng C.-J."/>
            <person name="Schuster L."/>
            <person name="Cowan T.M."/>
            <person name="Smanski M.J."/>
            <person name="Chevrette M.G."/>
            <person name="De Carvalho L.P.S."/>
            <person name="Shen B."/>
        </authorList>
    </citation>
    <scope>NUCLEOTIDE SEQUENCE [LARGE SCALE GENOMIC DNA]</scope>
    <source>
        <strain evidence="7 8">NPDC019275</strain>
    </source>
</reference>
<feature type="region of interest" description="Disordered" evidence="5">
    <location>
        <begin position="1"/>
        <end position="30"/>
    </location>
</feature>
<evidence type="ECO:0000313" key="8">
    <source>
        <dbReference type="Proteomes" id="UP001611415"/>
    </source>
</evidence>
<dbReference type="Gene3D" id="1.10.357.10">
    <property type="entry name" value="Tetracycline Repressor, domain 2"/>
    <property type="match status" value="1"/>
</dbReference>
<keyword evidence="2 4" id="KW-0238">DNA-binding</keyword>
<dbReference type="Pfam" id="PF00440">
    <property type="entry name" value="TetR_N"/>
    <property type="match status" value="1"/>
</dbReference>
<dbReference type="SUPFAM" id="SSF48498">
    <property type="entry name" value="Tetracyclin repressor-like, C-terminal domain"/>
    <property type="match status" value="1"/>
</dbReference>
<dbReference type="PANTHER" id="PTHR30055:SF151">
    <property type="entry name" value="TRANSCRIPTIONAL REGULATORY PROTEIN"/>
    <property type="match status" value="1"/>
</dbReference>
<proteinExistence type="predicted"/>
<dbReference type="InterPro" id="IPR036271">
    <property type="entry name" value="Tet_transcr_reg_TetR-rel_C_sf"/>
</dbReference>
<dbReference type="PROSITE" id="PS50977">
    <property type="entry name" value="HTH_TETR_2"/>
    <property type="match status" value="1"/>
</dbReference>
<dbReference type="SUPFAM" id="SSF46689">
    <property type="entry name" value="Homeodomain-like"/>
    <property type="match status" value="1"/>
</dbReference>
<keyword evidence="8" id="KW-1185">Reference proteome</keyword>
<dbReference type="Proteomes" id="UP001611415">
    <property type="component" value="Unassembled WGS sequence"/>
</dbReference>
<evidence type="ECO:0000256" key="4">
    <source>
        <dbReference type="PROSITE-ProRule" id="PRU00335"/>
    </source>
</evidence>
<feature type="domain" description="HTH tetR-type" evidence="6">
    <location>
        <begin position="26"/>
        <end position="86"/>
    </location>
</feature>
<evidence type="ECO:0000256" key="1">
    <source>
        <dbReference type="ARBA" id="ARBA00023015"/>
    </source>
</evidence>
<evidence type="ECO:0000256" key="2">
    <source>
        <dbReference type="ARBA" id="ARBA00023125"/>
    </source>
</evidence>
<dbReference type="RefSeq" id="WP_397092749.1">
    <property type="nucleotide sequence ID" value="NZ_JBIRYO010000008.1"/>
</dbReference>
<dbReference type="Gene3D" id="1.10.10.60">
    <property type="entry name" value="Homeodomain-like"/>
    <property type="match status" value="1"/>
</dbReference>
<dbReference type="EMBL" id="JBIRYO010000008">
    <property type="protein sequence ID" value="MFI2474539.1"/>
    <property type="molecule type" value="Genomic_DNA"/>
</dbReference>
<comment type="caution">
    <text evidence="7">The sequence shown here is derived from an EMBL/GenBank/DDBJ whole genome shotgun (WGS) entry which is preliminary data.</text>
</comment>
<sequence length="268" mass="29328">MSSQHNTTIWMRPEESERTGRGRRPGYNRGQITQAAVAVADEEGMDAVTMRRLAAELGTGAMSLYRYVAGRDDLIDLMIDAAVGEMALPTQPSGNWREDLTLVAEQTRAVGLRHPWQIALANRRPTLGPNSLRVQEFAMSALDGFGLDIDEIASLIGMLSDYAHSAVHREIGWLEQARRTGMDMAQWMSGYVGPYVAEVVASGQYPMFTRSIEQARVPHLPPEERFRYGLAHVLNGIAAGLPAESGRAVAVPDGPIPSCPLNRSADRS</sequence>
<organism evidence="7 8">
    <name type="scientific">Nocardia xishanensis</name>
    <dbReference type="NCBI Taxonomy" id="238964"/>
    <lineage>
        <taxon>Bacteria</taxon>
        <taxon>Bacillati</taxon>
        <taxon>Actinomycetota</taxon>
        <taxon>Actinomycetes</taxon>
        <taxon>Mycobacteriales</taxon>
        <taxon>Nocardiaceae</taxon>
        <taxon>Nocardia</taxon>
    </lineage>
</organism>
<name>A0ABW7X0B8_9NOCA</name>
<keyword evidence="1" id="KW-0805">Transcription regulation</keyword>
<protein>
    <submittedName>
        <fullName evidence="7">TetR/AcrR family transcriptional regulator</fullName>
    </submittedName>
</protein>
<gene>
    <name evidence="7" type="ORF">ACH49W_14280</name>
</gene>
<dbReference type="PANTHER" id="PTHR30055">
    <property type="entry name" value="HTH-TYPE TRANSCRIPTIONAL REGULATOR RUTR"/>
    <property type="match status" value="1"/>
</dbReference>
<dbReference type="InterPro" id="IPR001647">
    <property type="entry name" value="HTH_TetR"/>
</dbReference>
<evidence type="ECO:0000256" key="3">
    <source>
        <dbReference type="ARBA" id="ARBA00023163"/>
    </source>
</evidence>
<dbReference type="InterPro" id="IPR004111">
    <property type="entry name" value="Repressor_TetR_C"/>
</dbReference>
<accession>A0ABW7X0B8</accession>
<dbReference type="InterPro" id="IPR009057">
    <property type="entry name" value="Homeodomain-like_sf"/>
</dbReference>
<evidence type="ECO:0000259" key="6">
    <source>
        <dbReference type="PROSITE" id="PS50977"/>
    </source>
</evidence>
<dbReference type="Pfam" id="PF02909">
    <property type="entry name" value="TetR_C_1"/>
    <property type="match status" value="1"/>
</dbReference>
<dbReference type="InterPro" id="IPR050109">
    <property type="entry name" value="HTH-type_TetR-like_transc_reg"/>
</dbReference>
<feature type="DNA-binding region" description="H-T-H motif" evidence="4">
    <location>
        <begin position="49"/>
        <end position="68"/>
    </location>
</feature>
<keyword evidence="3" id="KW-0804">Transcription</keyword>